<protein>
    <submittedName>
        <fullName evidence="5">Winged helix-turn-helix transcriptional regulator</fullName>
    </submittedName>
</protein>
<dbReference type="EMBL" id="CP074402">
    <property type="protein sequence ID" value="QVJ03424.1"/>
    <property type="molecule type" value="Genomic_DNA"/>
</dbReference>
<evidence type="ECO:0000313" key="5">
    <source>
        <dbReference type="EMBL" id="QVJ03424.1"/>
    </source>
</evidence>
<dbReference type="NCBIfam" id="NF033788">
    <property type="entry name" value="HTH_metalloreg"/>
    <property type="match status" value="1"/>
</dbReference>
<sequence>MDPMTSHSDGFPSEPKIDIGAWADRFRLLGDPTRLRLLAAMHHAGPAKASVGELAAMAGITDVAASQALRTLRLQGWVQDERVGRTVRYTLVDTTVHSLLHLMGAEH</sequence>
<dbReference type="InterPro" id="IPR036388">
    <property type="entry name" value="WH-like_DNA-bd_sf"/>
</dbReference>
<keyword evidence="2" id="KW-0238">DNA-binding</keyword>
<evidence type="ECO:0000259" key="4">
    <source>
        <dbReference type="PROSITE" id="PS50987"/>
    </source>
</evidence>
<dbReference type="SMART" id="SM00418">
    <property type="entry name" value="HTH_ARSR"/>
    <property type="match status" value="1"/>
</dbReference>
<dbReference type="InterPro" id="IPR036390">
    <property type="entry name" value="WH_DNA-bd_sf"/>
</dbReference>
<evidence type="ECO:0000256" key="1">
    <source>
        <dbReference type="ARBA" id="ARBA00023015"/>
    </source>
</evidence>
<accession>A0A975QMI1</accession>
<dbReference type="Gene3D" id="1.10.10.10">
    <property type="entry name" value="Winged helix-like DNA-binding domain superfamily/Winged helix DNA-binding domain"/>
    <property type="match status" value="1"/>
</dbReference>
<gene>
    <name evidence="5" type="ORF">KGD82_26750</name>
</gene>
<dbReference type="Pfam" id="PF12802">
    <property type="entry name" value="MarR_2"/>
    <property type="match status" value="1"/>
</dbReference>
<reference evidence="5" key="1">
    <citation type="submission" date="2021-05" db="EMBL/GenBank/DDBJ databases">
        <authorList>
            <person name="Kaiqin L."/>
            <person name="Jian G."/>
        </authorList>
    </citation>
    <scope>NUCLEOTIDE SEQUENCE</scope>
    <source>
        <strain evidence="5">HDS5</strain>
    </source>
</reference>
<dbReference type="CDD" id="cd00090">
    <property type="entry name" value="HTH_ARSR"/>
    <property type="match status" value="1"/>
</dbReference>
<dbReference type="PANTHER" id="PTHR43132">
    <property type="entry name" value="ARSENICAL RESISTANCE OPERON REPRESSOR ARSR-RELATED"/>
    <property type="match status" value="1"/>
</dbReference>
<keyword evidence="6" id="KW-1185">Reference proteome</keyword>
<keyword evidence="3" id="KW-0804">Transcription</keyword>
<keyword evidence="1" id="KW-0805">Transcription regulation</keyword>
<dbReference type="PRINTS" id="PR00778">
    <property type="entry name" value="HTHARSR"/>
</dbReference>
<organism evidence="5 6">
    <name type="scientific">Nocardiopsis eucommiae</name>
    <dbReference type="NCBI Taxonomy" id="2831970"/>
    <lineage>
        <taxon>Bacteria</taxon>
        <taxon>Bacillati</taxon>
        <taxon>Actinomycetota</taxon>
        <taxon>Actinomycetes</taxon>
        <taxon>Streptosporangiales</taxon>
        <taxon>Nocardiopsidaceae</taxon>
        <taxon>Nocardiopsis</taxon>
    </lineage>
</organism>
<dbReference type="GO" id="GO:0003677">
    <property type="term" value="F:DNA binding"/>
    <property type="evidence" value="ECO:0007669"/>
    <property type="project" value="UniProtKB-KW"/>
</dbReference>
<dbReference type="PROSITE" id="PS50987">
    <property type="entry name" value="HTH_ARSR_2"/>
    <property type="match status" value="1"/>
</dbReference>
<evidence type="ECO:0000313" key="6">
    <source>
        <dbReference type="Proteomes" id="UP000682416"/>
    </source>
</evidence>
<dbReference type="PANTHER" id="PTHR43132:SF6">
    <property type="entry name" value="HTH-TYPE TRANSCRIPTIONAL REPRESSOR CZRA"/>
    <property type="match status" value="1"/>
</dbReference>
<feature type="domain" description="HTH arsR-type" evidence="4">
    <location>
        <begin position="14"/>
        <end position="107"/>
    </location>
</feature>
<dbReference type="InterPro" id="IPR051011">
    <property type="entry name" value="Metal_resp_trans_reg"/>
</dbReference>
<dbReference type="InterPro" id="IPR011991">
    <property type="entry name" value="ArsR-like_HTH"/>
</dbReference>
<evidence type="ECO:0000256" key="3">
    <source>
        <dbReference type="ARBA" id="ARBA00023163"/>
    </source>
</evidence>
<dbReference type="AlphaFoldDB" id="A0A975QMI1"/>
<dbReference type="InterPro" id="IPR000835">
    <property type="entry name" value="HTH_MarR-typ"/>
</dbReference>
<evidence type="ECO:0000256" key="2">
    <source>
        <dbReference type="ARBA" id="ARBA00023125"/>
    </source>
</evidence>
<dbReference type="SUPFAM" id="SSF46785">
    <property type="entry name" value="Winged helix' DNA-binding domain"/>
    <property type="match status" value="1"/>
</dbReference>
<dbReference type="Proteomes" id="UP000682416">
    <property type="component" value="Chromosome"/>
</dbReference>
<dbReference type="GO" id="GO:0003700">
    <property type="term" value="F:DNA-binding transcription factor activity"/>
    <property type="evidence" value="ECO:0007669"/>
    <property type="project" value="InterPro"/>
</dbReference>
<dbReference type="KEGG" id="nec:KGD82_26750"/>
<name>A0A975QMI1_9ACTN</name>
<proteinExistence type="predicted"/>
<dbReference type="InterPro" id="IPR001845">
    <property type="entry name" value="HTH_ArsR_DNA-bd_dom"/>
</dbReference>